<name>A0AAD6S2G4_9AGAR</name>
<dbReference type="InterPro" id="IPR045339">
    <property type="entry name" value="DUF6534"/>
</dbReference>
<feature type="transmembrane region" description="Helical" evidence="1">
    <location>
        <begin position="12"/>
        <end position="35"/>
    </location>
</feature>
<comment type="caution">
    <text evidence="3">The sequence shown here is derived from an EMBL/GenBank/DDBJ whole genome shotgun (WGS) entry which is preliminary data.</text>
</comment>
<feature type="domain" description="DUF6534" evidence="2">
    <location>
        <begin position="53"/>
        <end position="145"/>
    </location>
</feature>
<keyword evidence="1" id="KW-0812">Transmembrane</keyword>
<feature type="transmembrane region" description="Helical" evidence="1">
    <location>
        <begin position="47"/>
        <end position="65"/>
    </location>
</feature>
<protein>
    <recommendedName>
        <fullName evidence="2">DUF6534 domain-containing protein</fullName>
    </recommendedName>
</protein>
<dbReference type="PANTHER" id="PTHR40465:SF1">
    <property type="entry name" value="DUF6534 DOMAIN-CONTAINING PROTEIN"/>
    <property type="match status" value="1"/>
</dbReference>
<dbReference type="Proteomes" id="UP001218188">
    <property type="component" value="Unassembled WGS sequence"/>
</dbReference>
<gene>
    <name evidence="3" type="ORF">C8F04DRAFT_1325702</name>
</gene>
<evidence type="ECO:0000313" key="4">
    <source>
        <dbReference type="Proteomes" id="UP001218188"/>
    </source>
</evidence>
<dbReference type="Pfam" id="PF20152">
    <property type="entry name" value="DUF6534"/>
    <property type="match status" value="1"/>
</dbReference>
<accession>A0AAD6S2G4</accession>
<reference evidence="3" key="1">
    <citation type="submission" date="2023-03" db="EMBL/GenBank/DDBJ databases">
        <title>Massive genome expansion in bonnet fungi (Mycena s.s.) driven by repeated elements and novel gene families across ecological guilds.</title>
        <authorList>
            <consortium name="Lawrence Berkeley National Laboratory"/>
            <person name="Harder C.B."/>
            <person name="Miyauchi S."/>
            <person name="Viragh M."/>
            <person name="Kuo A."/>
            <person name="Thoen E."/>
            <person name="Andreopoulos B."/>
            <person name="Lu D."/>
            <person name="Skrede I."/>
            <person name="Drula E."/>
            <person name="Henrissat B."/>
            <person name="Morin E."/>
            <person name="Kohler A."/>
            <person name="Barry K."/>
            <person name="LaButti K."/>
            <person name="Morin E."/>
            <person name="Salamov A."/>
            <person name="Lipzen A."/>
            <person name="Mereny Z."/>
            <person name="Hegedus B."/>
            <person name="Baldrian P."/>
            <person name="Stursova M."/>
            <person name="Weitz H."/>
            <person name="Taylor A."/>
            <person name="Grigoriev I.V."/>
            <person name="Nagy L.G."/>
            <person name="Martin F."/>
            <person name="Kauserud H."/>
        </authorList>
    </citation>
    <scope>NUCLEOTIDE SEQUENCE</scope>
    <source>
        <strain evidence="3">CBHHK200</strain>
    </source>
</reference>
<proteinExistence type="predicted"/>
<evidence type="ECO:0000313" key="3">
    <source>
        <dbReference type="EMBL" id="KAJ7018685.1"/>
    </source>
</evidence>
<dbReference type="EMBL" id="JARJCM010000327">
    <property type="protein sequence ID" value="KAJ7018685.1"/>
    <property type="molecule type" value="Genomic_DNA"/>
</dbReference>
<evidence type="ECO:0000259" key="2">
    <source>
        <dbReference type="Pfam" id="PF20152"/>
    </source>
</evidence>
<keyword evidence="1" id="KW-1133">Transmembrane helix</keyword>
<keyword evidence="4" id="KW-1185">Reference proteome</keyword>
<dbReference type="PANTHER" id="PTHR40465">
    <property type="entry name" value="CHROMOSOME 1, WHOLE GENOME SHOTGUN SEQUENCE"/>
    <property type="match status" value="1"/>
</dbReference>
<feature type="transmembrane region" description="Helical" evidence="1">
    <location>
        <begin position="85"/>
        <end position="106"/>
    </location>
</feature>
<keyword evidence="1" id="KW-0472">Membrane</keyword>
<evidence type="ECO:0000256" key="1">
    <source>
        <dbReference type="SAM" id="Phobius"/>
    </source>
</evidence>
<sequence>MSAQISRVPSVAAFNSFIGEVLAVFALATTNVRLVFKTLLVLYLTRIEFLSPVDVAIAVILVWYLQQGKTSFDRTSFVVARVVQYTVATGLATSLLAVASLIALTARALTERRTSGAWTNLLQAMHFSLGRMYTNALLATLNSRRNLRKVLDDFGTVGPHTGSSFLGGLQVTDNQEGSALTQRSRKDVTLLPINLSWNQLIARPVR</sequence>
<dbReference type="AlphaFoldDB" id="A0AAD6S2G4"/>
<organism evidence="3 4">
    <name type="scientific">Mycena alexandri</name>
    <dbReference type="NCBI Taxonomy" id="1745969"/>
    <lineage>
        <taxon>Eukaryota</taxon>
        <taxon>Fungi</taxon>
        <taxon>Dikarya</taxon>
        <taxon>Basidiomycota</taxon>
        <taxon>Agaricomycotina</taxon>
        <taxon>Agaricomycetes</taxon>
        <taxon>Agaricomycetidae</taxon>
        <taxon>Agaricales</taxon>
        <taxon>Marasmiineae</taxon>
        <taxon>Mycenaceae</taxon>
        <taxon>Mycena</taxon>
    </lineage>
</organism>